<dbReference type="Gene3D" id="3.30.1540.10">
    <property type="entry name" value="formyl-coa transferase, domain 3"/>
    <property type="match status" value="1"/>
</dbReference>
<organism evidence="1">
    <name type="scientific">Candidatus Kentrum sp. LFY</name>
    <dbReference type="NCBI Taxonomy" id="2126342"/>
    <lineage>
        <taxon>Bacteria</taxon>
        <taxon>Pseudomonadati</taxon>
        <taxon>Pseudomonadota</taxon>
        <taxon>Gammaproteobacteria</taxon>
        <taxon>Candidatus Kentrum</taxon>
    </lineage>
</organism>
<dbReference type="PANTHER" id="PTHR48228">
    <property type="entry name" value="SUCCINYL-COA--D-CITRAMALATE COA-TRANSFERASE"/>
    <property type="match status" value="1"/>
</dbReference>
<keyword evidence="1" id="KW-0808">Transferase</keyword>
<dbReference type="AlphaFoldDB" id="A0A450UFG3"/>
<dbReference type="SUPFAM" id="SSF89796">
    <property type="entry name" value="CoA-transferase family III (CaiB/BaiF)"/>
    <property type="match status" value="1"/>
</dbReference>
<evidence type="ECO:0000313" key="1">
    <source>
        <dbReference type="EMBL" id="VFJ91291.1"/>
    </source>
</evidence>
<dbReference type="InterPro" id="IPR050509">
    <property type="entry name" value="CoA-transferase_III"/>
</dbReference>
<gene>
    <name evidence="1" type="ORF">BECKLFY1418B_GA0070995_10259</name>
</gene>
<reference evidence="1" key="1">
    <citation type="submission" date="2019-02" db="EMBL/GenBank/DDBJ databases">
        <authorList>
            <person name="Gruber-Vodicka R. H."/>
            <person name="Seah K. B. B."/>
        </authorList>
    </citation>
    <scope>NUCLEOTIDE SEQUENCE</scope>
    <source>
        <strain evidence="1">BECK_M7</strain>
    </source>
</reference>
<dbReference type="InterPro" id="IPR044855">
    <property type="entry name" value="CoA-Trfase_III_dom3_sf"/>
</dbReference>
<dbReference type="Gene3D" id="3.40.50.10540">
    <property type="entry name" value="Crotonobetainyl-coa:carnitine coa-transferase, domain 1"/>
    <property type="match status" value="2"/>
</dbReference>
<sequence length="406" mass="44273">MRAKPLANIRVIDLTRLLPGPMCTLYLADMGADVIKIEDPRVGDYARAAAGPDRSPSAYFLCANRNKRGFQLDLDLPRGREVFLDLAKDADVIVESFRPGVVDKLGIAYKTIEAINPRIVYCSITGYGQTGPYRARAGHDLNYCAYAGITDQIGHKDGPPAIPNIQFADLAGGTLSAAMGILAALVDAGRSGVGRYIDVSMTDCALVNAIVPLIGYLDFGRVAPRGADLLSGALPCYGVYETLDGRYMAIAAPEEKFWQAFCEAVGHPELIPARMAVGREGKEARARVADIFKAHPMAWWLEKLAGVDCCVSPVLDLEESMENEHFKAREMFVKTDRYFDNHGDNGGDNGGTGEEMTQFAFPLKISDFEFSVERLAPRRGEHSAEILAEIGYSDERIEALAREGVI</sequence>
<protein>
    <submittedName>
        <fullName evidence="1">Crotonobetainyl-CoA:carnitine CoA-transferase CaiB</fullName>
    </submittedName>
</protein>
<dbReference type="Pfam" id="PF02515">
    <property type="entry name" value="CoA_transf_3"/>
    <property type="match status" value="1"/>
</dbReference>
<accession>A0A450UFG3</accession>
<dbReference type="GO" id="GO:0016740">
    <property type="term" value="F:transferase activity"/>
    <property type="evidence" value="ECO:0007669"/>
    <property type="project" value="UniProtKB-KW"/>
</dbReference>
<dbReference type="InterPro" id="IPR003673">
    <property type="entry name" value="CoA-Trfase_fam_III"/>
</dbReference>
<name>A0A450UFG3_9GAMM</name>
<dbReference type="InterPro" id="IPR023606">
    <property type="entry name" value="CoA-Trfase_III_dom_1_sf"/>
</dbReference>
<dbReference type="EMBL" id="CAADFF010000025">
    <property type="protein sequence ID" value="VFJ91291.1"/>
    <property type="molecule type" value="Genomic_DNA"/>
</dbReference>
<dbReference type="PANTHER" id="PTHR48228:SF5">
    <property type="entry name" value="ALPHA-METHYLACYL-COA RACEMASE"/>
    <property type="match status" value="1"/>
</dbReference>
<proteinExistence type="predicted"/>